<accession>A0A2Z7D3S2</accession>
<keyword evidence="2" id="KW-1185">Reference proteome</keyword>
<proteinExistence type="predicted"/>
<dbReference type="AlphaFoldDB" id="A0A2Z7D3S2"/>
<evidence type="ECO:0000313" key="2">
    <source>
        <dbReference type="Proteomes" id="UP000250235"/>
    </source>
</evidence>
<protein>
    <submittedName>
        <fullName evidence="1">Uncharacterized protein</fullName>
    </submittedName>
</protein>
<dbReference type="Proteomes" id="UP000250235">
    <property type="component" value="Unassembled WGS sequence"/>
</dbReference>
<reference evidence="1 2" key="1">
    <citation type="journal article" date="2015" name="Proc. Natl. Acad. Sci. U.S.A.">
        <title>The resurrection genome of Boea hygrometrica: A blueprint for survival of dehydration.</title>
        <authorList>
            <person name="Xiao L."/>
            <person name="Yang G."/>
            <person name="Zhang L."/>
            <person name="Yang X."/>
            <person name="Zhao S."/>
            <person name="Ji Z."/>
            <person name="Zhou Q."/>
            <person name="Hu M."/>
            <person name="Wang Y."/>
            <person name="Chen M."/>
            <person name="Xu Y."/>
            <person name="Jin H."/>
            <person name="Xiao X."/>
            <person name="Hu G."/>
            <person name="Bao F."/>
            <person name="Hu Y."/>
            <person name="Wan P."/>
            <person name="Li L."/>
            <person name="Deng X."/>
            <person name="Kuang T."/>
            <person name="Xiang C."/>
            <person name="Zhu J.K."/>
            <person name="Oliver M.J."/>
            <person name="He Y."/>
        </authorList>
    </citation>
    <scope>NUCLEOTIDE SEQUENCE [LARGE SCALE GENOMIC DNA]</scope>
    <source>
        <strain evidence="2">cv. XS01</strain>
    </source>
</reference>
<sequence>MTLPFFHCLKDSLEDFEFYSFYNDLIPTAATVRTPSTSATPAASCFRFTISNVFSHTRNASFQADVFIFFPSCSVDYNDFEFKLPAVHQLTPGH</sequence>
<gene>
    <name evidence="1" type="ORF">F511_11464</name>
</gene>
<name>A0A2Z7D3S2_9LAMI</name>
<organism evidence="1 2">
    <name type="scientific">Dorcoceras hygrometricum</name>
    <dbReference type="NCBI Taxonomy" id="472368"/>
    <lineage>
        <taxon>Eukaryota</taxon>
        <taxon>Viridiplantae</taxon>
        <taxon>Streptophyta</taxon>
        <taxon>Embryophyta</taxon>
        <taxon>Tracheophyta</taxon>
        <taxon>Spermatophyta</taxon>
        <taxon>Magnoliopsida</taxon>
        <taxon>eudicotyledons</taxon>
        <taxon>Gunneridae</taxon>
        <taxon>Pentapetalae</taxon>
        <taxon>asterids</taxon>
        <taxon>lamiids</taxon>
        <taxon>Lamiales</taxon>
        <taxon>Gesneriaceae</taxon>
        <taxon>Didymocarpoideae</taxon>
        <taxon>Trichosporeae</taxon>
        <taxon>Loxocarpinae</taxon>
        <taxon>Dorcoceras</taxon>
    </lineage>
</organism>
<dbReference type="EMBL" id="KQ991570">
    <property type="protein sequence ID" value="KZV51776.1"/>
    <property type="molecule type" value="Genomic_DNA"/>
</dbReference>
<evidence type="ECO:0000313" key="1">
    <source>
        <dbReference type="EMBL" id="KZV51776.1"/>
    </source>
</evidence>